<sequence length="447" mass="45043">MPGRRPVPALFVIAAAQLIVVVDATITNIALPSVQNDLRVSDADLAWVVNAYALAFGGLLLLGGRAGDLFGRRRIFRLGIAVFTLASLLGGLAPGAGTLIGARVLQGAGAALAAPSALALITTTFPAGPPRNRAMGVYAAMGGLGGTIGMLLGGALTGLDWRWVFFINIPVGVLILAGSRTLAEAERHPGRLDVPGAVTGTGGLVALVHGITRGGEHGWGDGPTLLSFGGAAVLLAVFLRVQGRSAHPMMPLRLLGDRNRAGSYATMLFMGGGMFAMFYFLSLYLQLVLGYSPVKAGFASLPFSVGMAAAAGLSSRLSARVAPRALAGPGLLVAALGLFWFASFDAETPYGTAVLPAALVTALGLGAGFVPMTLGAVSRVAAAETGVASAVLNTAQQIGGAVGLAALSGTTDHGHAFLGAAAIFLAGTVVVTTVVTTTAQREPAPTT</sequence>
<feature type="transmembrane region" description="Helical" evidence="8">
    <location>
        <begin position="224"/>
        <end position="241"/>
    </location>
</feature>
<evidence type="ECO:0000256" key="5">
    <source>
        <dbReference type="ARBA" id="ARBA00022989"/>
    </source>
</evidence>
<feature type="transmembrane region" description="Helical" evidence="8">
    <location>
        <begin position="137"/>
        <end position="157"/>
    </location>
</feature>
<feature type="transmembrane region" description="Helical" evidence="8">
    <location>
        <begin position="262"/>
        <end position="284"/>
    </location>
</feature>
<feature type="transmembrane region" description="Helical" evidence="8">
    <location>
        <begin position="350"/>
        <end position="370"/>
    </location>
</feature>
<dbReference type="InterPro" id="IPR036259">
    <property type="entry name" value="MFS_trans_sf"/>
</dbReference>
<proteinExistence type="predicted"/>
<feature type="transmembrane region" description="Helical" evidence="8">
    <location>
        <begin position="296"/>
        <end position="313"/>
    </location>
</feature>
<evidence type="ECO:0000256" key="6">
    <source>
        <dbReference type="ARBA" id="ARBA00023136"/>
    </source>
</evidence>
<keyword evidence="11" id="KW-1185">Reference proteome</keyword>
<comment type="subcellular location">
    <subcellularLocation>
        <location evidence="1">Cell membrane</location>
        <topology evidence="1">Multi-pass membrane protein</topology>
    </subcellularLocation>
</comment>
<protein>
    <submittedName>
        <fullName evidence="10">MFS transporter</fullName>
    </submittedName>
</protein>
<dbReference type="Proteomes" id="UP001500016">
    <property type="component" value="Unassembled WGS sequence"/>
</dbReference>
<evidence type="ECO:0000259" key="9">
    <source>
        <dbReference type="PROSITE" id="PS50850"/>
    </source>
</evidence>
<feature type="transmembrane region" description="Helical" evidence="8">
    <location>
        <begin position="194"/>
        <end position="212"/>
    </location>
</feature>
<evidence type="ECO:0000256" key="8">
    <source>
        <dbReference type="SAM" id="Phobius"/>
    </source>
</evidence>
<dbReference type="CDD" id="cd17321">
    <property type="entry name" value="MFS_MMR_MDR_like"/>
    <property type="match status" value="1"/>
</dbReference>
<feature type="transmembrane region" description="Helical" evidence="8">
    <location>
        <begin position="45"/>
        <end position="63"/>
    </location>
</feature>
<name>A0ABN2WGJ9_9ACTN</name>
<evidence type="ECO:0000256" key="7">
    <source>
        <dbReference type="ARBA" id="ARBA00023251"/>
    </source>
</evidence>
<dbReference type="Pfam" id="PF07690">
    <property type="entry name" value="MFS_1"/>
    <property type="match status" value="1"/>
</dbReference>
<feature type="transmembrane region" description="Helical" evidence="8">
    <location>
        <begin position="163"/>
        <end position="182"/>
    </location>
</feature>
<dbReference type="Gene3D" id="1.20.1250.20">
    <property type="entry name" value="MFS general substrate transporter like domains"/>
    <property type="match status" value="1"/>
</dbReference>
<accession>A0ABN2WGJ9</accession>
<dbReference type="EMBL" id="BAAAPE010000013">
    <property type="protein sequence ID" value="GAA2091212.1"/>
    <property type="molecule type" value="Genomic_DNA"/>
</dbReference>
<dbReference type="RefSeq" id="WP_344532136.1">
    <property type="nucleotide sequence ID" value="NZ_BAAAPE010000013.1"/>
</dbReference>
<evidence type="ECO:0000256" key="4">
    <source>
        <dbReference type="ARBA" id="ARBA00022692"/>
    </source>
</evidence>
<keyword evidence="2" id="KW-0813">Transport</keyword>
<keyword evidence="3" id="KW-1003">Cell membrane</keyword>
<keyword evidence="6 8" id="KW-0472">Membrane</keyword>
<evidence type="ECO:0000256" key="2">
    <source>
        <dbReference type="ARBA" id="ARBA00022448"/>
    </source>
</evidence>
<feature type="domain" description="Major facilitator superfamily (MFS) profile" evidence="9">
    <location>
        <begin position="9"/>
        <end position="439"/>
    </location>
</feature>
<dbReference type="PANTHER" id="PTHR42718">
    <property type="entry name" value="MAJOR FACILITATOR SUPERFAMILY MULTIDRUG TRANSPORTER MFSC"/>
    <property type="match status" value="1"/>
</dbReference>
<evidence type="ECO:0000256" key="1">
    <source>
        <dbReference type="ARBA" id="ARBA00004651"/>
    </source>
</evidence>
<gene>
    <name evidence="10" type="ORF">GCM10009801_56780</name>
</gene>
<dbReference type="InterPro" id="IPR011701">
    <property type="entry name" value="MFS"/>
</dbReference>
<evidence type="ECO:0000313" key="10">
    <source>
        <dbReference type="EMBL" id="GAA2091212.1"/>
    </source>
</evidence>
<feature type="transmembrane region" description="Helical" evidence="8">
    <location>
        <begin position="75"/>
        <end position="93"/>
    </location>
</feature>
<reference evidence="10 11" key="1">
    <citation type="journal article" date="2019" name="Int. J. Syst. Evol. Microbiol.">
        <title>The Global Catalogue of Microorganisms (GCM) 10K type strain sequencing project: providing services to taxonomists for standard genome sequencing and annotation.</title>
        <authorList>
            <consortium name="The Broad Institute Genomics Platform"/>
            <consortium name="The Broad Institute Genome Sequencing Center for Infectious Disease"/>
            <person name="Wu L."/>
            <person name="Ma J."/>
        </authorList>
    </citation>
    <scope>NUCLEOTIDE SEQUENCE [LARGE SCALE GENOMIC DNA]</scope>
    <source>
        <strain evidence="10 11">JCM 15478</strain>
    </source>
</reference>
<organism evidence="10 11">
    <name type="scientific">Streptomyces albiaxialis</name>
    <dbReference type="NCBI Taxonomy" id="329523"/>
    <lineage>
        <taxon>Bacteria</taxon>
        <taxon>Bacillati</taxon>
        <taxon>Actinomycetota</taxon>
        <taxon>Actinomycetes</taxon>
        <taxon>Kitasatosporales</taxon>
        <taxon>Streptomycetaceae</taxon>
        <taxon>Streptomyces</taxon>
    </lineage>
</organism>
<dbReference type="SUPFAM" id="SSF103473">
    <property type="entry name" value="MFS general substrate transporter"/>
    <property type="match status" value="1"/>
</dbReference>
<feature type="transmembrane region" description="Helical" evidence="8">
    <location>
        <begin position="325"/>
        <end position="344"/>
    </location>
</feature>
<keyword evidence="4 8" id="KW-0812">Transmembrane</keyword>
<feature type="transmembrane region" description="Helical" evidence="8">
    <location>
        <begin position="7"/>
        <end position="30"/>
    </location>
</feature>
<evidence type="ECO:0000313" key="11">
    <source>
        <dbReference type="Proteomes" id="UP001500016"/>
    </source>
</evidence>
<dbReference type="PROSITE" id="PS50850">
    <property type="entry name" value="MFS"/>
    <property type="match status" value="1"/>
</dbReference>
<feature type="transmembrane region" description="Helical" evidence="8">
    <location>
        <begin position="105"/>
        <end position="125"/>
    </location>
</feature>
<evidence type="ECO:0000256" key="3">
    <source>
        <dbReference type="ARBA" id="ARBA00022475"/>
    </source>
</evidence>
<dbReference type="PANTHER" id="PTHR42718:SF46">
    <property type="entry name" value="BLR6921 PROTEIN"/>
    <property type="match status" value="1"/>
</dbReference>
<comment type="caution">
    <text evidence="10">The sequence shown here is derived from an EMBL/GenBank/DDBJ whole genome shotgun (WGS) entry which is preliminary data.</text>
</comment>
<keyword evidence="7" id="KW-0046">Antibiotic resistance</keyword>
<dbReference type="Gene3D" id="1.20.1720.10">
    <property type="entry name" value="Multidrug resistance protein D"/>
    <property type="match status" value="1"/>
</dbReference>
<dbReference type="InterPro" id="IPR020846">
    <property type="entry name" value="MFS_dom"/>
</dbReference>
<keyword evidence="5 8" id="KW-1133">Transmembrane helix</keyword>